<proteinExistence type="predicted"/>
<dbReference type="AlphaFoldDB" id="A0A0A8YS57"/>
<reference evidence="1" key="2">
    <citation type="journal article" date="2015" name="Data Brief">
        <title>Shoot transcriptome of the giant reed, Arundo donax.</title>
        <authorList>
            <person name="Barrero R.A."/>
            <person name="Guerrero F.D."/>
            <person name="Moolhuijzen P."/>
            <person name="Goolsby J.A."/>
            <person name="Tidwell J."/>
            <person name="Bellgard S.E."/>
            <person name="Bellgard M.I."/>
        </authorList>
    </citation>
    <scope>NUCLEOTIDE SEQUENCE</scope>
    <source>
        <tissue evidence="1">Shoot tissue taken approximately 20 cm above the soil surface</tissue>
    </source>
</reference>
<evidence type="ECO:0000313" key="1">
    <source>
        <dbReference type="EMBL" id="JAD25217.1"/>
    </source>
</evidence>
<accession>A0A0A8YS57</accession>
<sequence length="84" mass="10043">MKGSSTTFFHWPPESTKSFLYFFCLMRNSKRYANLVIKKGIRYLHDCSLEKSRRTTNYLYMNNIQFQAHLVISLYAKQMFSILS</sequence>
<name>A0A0A8YS57_ARUDO</name>
<dbReference type="EMBL" id="GBRH01272678">
    <property type="protein sequence ID" value="JAD25217.1"/>
    <property type="molecule type" value="Transcribed_RNA"/>
</dbReference>
<protein>
    <submittedName>
        <fullName evidence="1">Uncharacterized protein</fullName>
    </submittedName>
</protein>
<reference evidence="1" key="1">
    <citation type="submission" date="2014-09" db="EMBL/GenBank/DDBJ databases">
        <authorList>
            <person name="Magalhaes I.L.F."/>
            <person name="Oliveira U."/>
            <person name="Santos F.R."/>
            <person name="Vidigal T.H.D.A."/>
            <person name="Brescovit A.D."/>
            <person name="Santos A.J."/>
        </authorList>
    </citation>
    <scope>NUCLEOTIDE SEQUENCE</scope>
    <source>
        <tissue evidence="1">Shoot tissue taken approximately 20 cm above the soil surface</tissue>
    </source>
</reference>
<organism evidence="1">
    <name type="scientific">Arundo donax</name>
    <name type="common">Giant reed</name>
    <name type="synonym">Donax arundinaceus</name>
    <dbReference type="NCBI Taxonomy" id="35708"/>
    <lineage>
        <taxon>Eukaryota</taxon>
        <taxon>Viridiplantae</taxon>
        <taxon>Streptophyta</taxon>
        <taxon>Embryophyta</taxon>
        <taxon>Tracheophyta</taxon>
        <taxon>Spermatophyta</taxon>
        <taxon>Magnoliopsida</taxon>
        <taxon>Liliopsida</taxon>
        <taxon>Poales</taxon>
        <taxon>Poaceae</taxon>
        <taxon>PACMAD clade</taxon>
        <taxon>Arundinoideae</taxon>
        <taxon>Arundineae</taxon>
        <taxon>Arundo</taxon>
    </lineage>
</organism>